<name>A0A6C0EA47_9ZZZZ</name>
<accession>A0A6C0EA47</accession>
<evidence type="ECO:0000256" key="1">
    <source>
        <dbReference type="SAM" id="MobiDB-lite"/>
    </source>
</evidence>
<feature type="compositionally biased region" description="Basic and acidic residues" evidence="1">
    <location>
        <begin position="82"/>
        <end position="94"/>
    </location>
</feature>
<reference evidence="2" key="1">
    <citation type="journal article" date="2020" name="Nature">
        <title>Giant virus diversity and host interactions through global metagenomics.</title>
        <authorList>
            <person name="Schulz F."/>
            <person name="Roux S."/>
            <person name="Paez-Espino D."/>
            <person name="Jungbluth S."/>
            <person name="Walsh D.A."/>
            <person name="Denef V.J."/>
            <person name="McMahon K.D."/>
            <person name="Konstantinidis K.T."/>
            <person name="Eloe-Fadrosh E.A."/>
            <person name="Kyrpides N.C."/>
            <person name="Woyke T."/>
        </authorList>
    </citation>
    <scope>NUCLEOTIDE SEQUENCE</scope>
    <source>
        <strain evidence="2">GVMAG-M-3300023179-27</strain>
    </source>
</reference>
<dbReference type="AlphaFoldDB" id="A0A6C0EA47"/>
<proteinExistence type="predicted"/>
<dbReference type="EMBL" id="MN739773">
    <property type="protein sequence ID" value="QHT25622.1"/>
    <property type="molecule type" value="Genomic_DNA"/>
</dbReference>
<feature type="region of interest" description="Disordered" evidence="1">
    <location>
        <begin position="71"/>
        <end position="94"/>
    </location>
</feature>
<protein>
    <submittedName>
        <fullName evidence="2">Uncharacterized protein</fullName>
    </submittedName>
</protein>
<sequence>MDSNTRQTLDEIERDIRDGKLKSDNKEAYKKLKRLNKKIDELTEVEYEKFIKEQNRRKYKKAVTLIATETENTNNDSDMSTEDIKNIIDECDKE</sequence>
<evidence type="ECO:0000313" key="2">
    <source>
        <dbReference type="EMBL" id="QHT25622.1"/>
    </source>
</evidence>
<organism evidence="2">
    <name type="scientific">viral metagenome</name>
    <dbReference type="NCBI Taxonomy" id="1070528"/>
    <lineage>
        <taxon>unclassified sequences</taxon>
        <taxon>metagenomes</taxon>
        <taxon>organismal metagenomes</taxon>
    </lineage>
</organism>